<comment type="caution">
    <text evidence="1">The sequence shown here is derived from an EMBL/GenBank/DDBJ whole genome shotgun (WGS) entry which is preliminary data.</text>
</comment>
<proteinExistence type="predicted"/>
<protein>
    <recommendedName>
        <fullName evidence="3">PLD phosphodiesterase domain-containing protein</fullName>
    </recommendedName>
</protein>
<evidence type="ECO:0000313" key="1">
    <source>
        <dbReference type="EMBL" id="KWV83852.1"/>
    </source>
</evidence>
<reference evidence="1 2" key="1">
    <citation type="submission" date="2015-05" db="EMBL/GenBank/DDBJ databases">
        <title>A genomic and transcriptomic approach to investigate the blue pigment phenotype in Pseudomonas fluorescens.</title>
        <authorList>
            <person name="Andreani N.A."/>
            <person name="Cardazzo B."/>
        </authorList>
    </citation>
    <scope>NUCLEOTIDE SEQUENCE [LARGE SCALE GENOMIC DNA]</scope>
    <source>
        <strain evidence="1 2">Ps_40</strain>
    </source>
</reference>
<dbReference type="AlphaFoldDB" id="A0A109LA50"/>
<organism evidence="1 2">
    <name type="scientific">Pseudomonas fluorescens</name>
    <dbReference type="NCBI Taxonomy" id="294"/>
    <lineage>
        <taxon>Bacteria</taxon>
        <taxon>Pseudomonadati</taxon>
        <taxon>Pseudomonadota</taxon>
        <taxon>Gammaproteobacteria</taxon>
        <taxon>Pseudomonadales</taxon>
        <taxon>Pseudomonadaceae</taxon>
        <taxon>Pseudomonas</taxon>
    </lineage>
</organism>
<dbReference type="InterPro" id="IPR059166">
    <property type="entry name" value="PLD-like_cat"/>
</dbReference>
<dbReference type="Gene3D" id="3.30.870.10">
    <property type="entry name" value="Endonuclease Chain A"/>
    <property type="match status" value="1"/>
</dbReference>
<dbReference type="Proteomes" id="UP000063434">
    <property type="component" value="Unassembled WGS sequence"/>
</dbReference>
<dbReference type="RefSeq" id="WP_060765705.1">
    <property type="nucleotide sequence ID" value="NZ_LCYC01000007.1"/>
</dbReference>
<dbReference type="EMBL" id="LCYC01000007">
    <property type="protein sequence ID" value="KWV83852.1"/>
    <property type="molecule type" value="Genomic_DNA"/>
</dbReference>
<sequence>MLNPSVDRLDYGEKLQAPEGFQLSYAVATSYSLELDTLLCLPLALSLNGTLEGNPHGGKLAALEGIRQLKGKLKVFFQQGNIKVPVAFTPLFTLLEPCLVPMVPSGVFSSFHPKIWLLRFINDTRQVRYRLLVLSRNLTFDRSWDLAVALEGEVTTESSRENDGLLELLQELAPFARHKDKALDFAPAFTLFKKELPRVVWQKPNGFRELKTLLGKAQQVPLDLGGSTNTVLVISPFLHAEALDMLKERGERHWLFSRAEELEQLGAEKLAGWECFALNQRVVNGEDHLDNSKSQNLHAKLVLVQNGATSHWHVGSANATKAALGGLRQAQPRNTEFMLRLSSSGIAQSADQLKLELVGSEENPSGVFAPHLFQNQEQQEQDSDEAGLRKLLHALITDDWNVRARVNADLTYRCELLCSAPRLANSESVQVRFLDVPGYQDLDATLVWDRLSLSQISAFLVVKVQVGEKSIERVIKASLVIDGGDGREQKIISDLIDSPHKLLAYIQMLLQPDHEKAEWFARDPGGSAPEGSDNLLSHFMGGPIYESLLLCAARQPEKLQRIEAVLSHLRSVEGRIPDDFNRLWDNYKAFLGTEKT</sequence>
<accession>A0A109LA50</accession>
<name>A0A109LA50_PSEFL</name>
<evidence type="ECO:0008006" key="3">
    <source>
        <dbReference type="Google" id="ProtNLM"/>
    </source>
</evidence>
<dbReference type="CDD" id="cd09176">
    <property type="entry name" value="PLDc_unchar6"/>
    <property type="match status" value="1"/>
</dbReference>
<gene>
    <name evidence="1" type="ORF">PFL603g_00639</name>
</gene>
<dbReference type="PATRIC" id="fig|294.195.peg.688"/>
<evidence type="ECO:0000313" key="2">
    <source>
        <dbReference type="Proteomes" id="UP000063434"/>
    </source>
</evidence>